<comment type="caution">
    <text evidence="2">The sequence shown here is derived from an EMBL/GenBank/DDBJ whole genome shotgun (WGS) entry which is preliminary data.</text>
</comment>
<accession>A0A371HGS7</accession>
<keyword evidence="3" id="KW-1185">Reference proteome</keyword>
<organism evidence="2 3">
    <name type="scientific">Mucuna pruriens</name>
    <name type="common">Velvet bean</name>
    <name type="synonym">Dolichos pruriens</name>
    <dbReference type="NCBI Taxonomy" id="157652"/>
    <lineage>
        <taxon>Eukaryota</taxon>
        <taxon>Viridiplantae</taxon>
        <taxon>Streptophyta</taxon>
        <taxon>Embryophyta</taxon>
        <taxon>Tracheophyta</taxon>
        <taxon>Spermatophyta</taxon>
        <taxon>Magnoliopsida</taxon>
        <taxon>eudicotyledons</taxon>
        <taxon>Gunneridae</taxon>
        <taxon>Pentapetalae</taxon>
        <taxon>rosids</taxon>
        <taxon>fabids</taxon>
        <taxon>Fabales</taxon>
        <taxon>Fabaceae</taxon>
        <taxon>Papilionoideae</taxon>
        <taxon>50 kb inversion clade</taxon>
        <taxon>NPAAA clade</taxon>
        <taxon>indigoferoid/millettioid clade</taxon>
        <taxon>Phaseoleae</taxon>
        <taxon>Mucuna</taxon>
    </lineage>
</organism>
<dbReference type="AlphaFoldDB" id="A0A371HGS7"/>
<proteinExistence type="predicted"/>
<dbReference type="EMBL" id="QJKJ01002619">
    <property type="protein sequence ID" value="RDY02013.1"/>
    <property type="molecule type" value="Genomic_DNA"/>
</dbReference>
<dbReference type="OrthoDB" id="1724808at2759"/>
<evidence type="ECO:0000313" key="2">
    <source>
        <dbReference type="EMBL" id="RDY02013.1"/>
    </source>
</evidence>
<gene>
    <name evidence="2" type="ORF">CR513_14584</name>
</gene>
<feature type="non-terminal residue" evidence="2">
    <location>
        <position position="1"/>
    </location>
</feature>
<reference evidence="2" key="1">
    <citation type="submission" date="2018-05" db="EMBL/GenBank/DDBJ databases">
        <title>Draft genome of Mucuna pruriens seed.</title>
        <authorList>
            <person name="Nnadi N.E."/>
            <person name="Vos R."/>
            <person name="Hasami M.H."/>
            <person name="Devisetty U.K."/>
            <person name="Aguiy J.C."/>
        </authorList>
    </citation>
    <scope>NUCLEOTIDE SEQUENCE [LARGE SCALE GENOMIC DNA]</scope>
    <source>
        <strain evidence="2">JCA_2017</strain>
    </source>
</reference>
<dbReference type="Proteomes" id="UP000257109">
    <property type="component" value="Unassembled WGS sequence"/>
</dbReference>
<name>A0A371HGS7_MUCPR</name>
<evidence type="ECO:0000313" key="3">
    <source>
        <dbReference type="Proteomes" id="UP000257109"/>
    </source>
</evidence>
<sequence length="88" mass="9645">MCKPNSIAYIGLIEMVQILGKEKIPSLSKVFSIVQGEETRRSIMLDKGSSNTGFAMVTGKGSTKGSTFEGKPSTKSSRGKYCKYYKRP</sequence>
<feature type="region of interest" description="Disordered" evidence="1">
    <location>
        <begin position="58"/>
        <end position="80"/>
    </location>
</feature>
<protein>
    <submittedName>
        <fullName evidence="2">Uncharacterized protein</fullName>
    </submittedName>
</protein>
<evidence type="ECO:0000256" key="1">
    <source>
        <dbReference type="SAM" id="MobiDB-lite"/>
    </source>
</evidence>